<dbReference type="Proteomes" id="UP000247485">
    <property type="component" value="Unassembled WGS sequence"/>
</dbReference>
<protein>
    <submittedName>
        <fullName evidence="2">Putative hydrolase</fullName>
    </submittedName>
</protein>
<reference evidence="2 3" key="1">
    <citation type="submission" date="2018-05" db="EMBL/GenBank/DDBJ databases">
        <title>Freshwater and sediment microbial communities from various areas in North America, analyzing microbe dynamics in response to fracking.</title>
        <authorList>
            <person name="Lamendella R."/>
        </authorList>
    </citation>
    <scope>NUCLEOTIDE SEQUENCE [LARGE SCALE GENOMIC DNA]</scope>
    <source>
        <strain evidence="2 3">67</strain>
    </source>
</reference>
<gene>
    <name evidence="2" type="ORF">DET57_1078</name>
</gene>
<dbReference type="InterPro" id="IPR003141">
    <property type="entry name" value="Pol/His_phosphatase_N"/>
</dbReference>
<dbReference type="Gene3D" id="3.20.20.140">
    <property type="entry name" value="Metal-dependent hydrolases"/>
    <property type="match status" value="1"/>
</dbReference>
<dbReference type="GO" id="GO:0071978">
    <property type="term" value="P:bacterial-type flagellum-dependent swarming motility"/>
    <property type="evidence" value="ECO:0007669"/>
    <property type="project" value="TreeGrafter"/>
</dbReference>
<dbReference type="SUPFAM" id="SSF89550">
    <property type="entry name" value="PHP domain-like"/>
    <property type="match status" value="1"/>
</dbReference>
<proteinExistence type="predicted"/>
<dbReference type="CDD" id="cd07437">
    <property type="entry name" value="PHP_HisPPase_Ycdx_like"/>
    <property type="match status" value="1"/>
</dbReference>
<dbReference type="InterPro" id="IPR016195">
    <property type="entry name" value="Pol/histidinol_Pase-like"/>
</dbReference>
<dbReference type="PANTHER" id="PTHR36928:SF1">
    <property type="entry name" value="PHOSPHATASE YCDX-RELATED"/>
    <property type="match status" value="1"/>
</dbReference>
<dbReference type="GO" id="GO:0005829">
    <property type="term" value="C:cytosol"/>
    <property type="evidence" value="ECO:0007669"/>
    <property type="project" value="TreeGrafter"/>
</dbReference>
<dbReference type="GO" id="GO:0008270">
    <property type="term" value="F:zinc ion binding"/>
    <property type="evidence" value="ECO:0007669"/>
    <property type="project" value="TreeGrafter"/>
</dbReference>
<dbReference type="EMBL" id="QJJG01000007">
    <property type="protein sequence ID" value="PXW45215.1"/>
    <property type="molecule type" value="Genomic_DNA"/>
</dbReference>
<dbReference type="InterPro" id="IPR004013">
    <property type="entry name" value="PHP_dom"/>
</dbReference>
<dbReference type="InterPro" id="IPR050243">
    <property type="entry name" value="PHP_phosphatase"/>
</dbReference>
<evidence type="ECO:0000259" key="1">
    <source>
        <dbReference type="SMART" id="SM00481"/>
    </source>
</evidence>
<dbReference type="NCBIfam" id="NF006702">
    <property type="entry name" value="PRK09248.1"/>
    <property type="match status" value="1"/>
</dbReference>
<dbReference type="Pfam" id="PF02811">
    <property type="entry name" value="PHP"/>
    <property type="match status" value="1"/>
</dbReference>
<dbReference type="GO" id="GO:0042578">
    <property type="term" value="F:phosphoric ester hydrolase activity"/>
    <property type="evidence" value="ECO:0007669"/>
    <property type="project" value="TreeGrafter"/>
</dbReference>
<evidence type="ECO:0000313" key="3">
    <source>
        <dbReference type="Proteomes" id="UP000247485"/>
    </source>
</evidence>
<dbReference type="AlphaFoldDB" id="A0A318FQC0"/>
<comment type="caution">
    <text evidence="2">The sequence shown here is derived from an EMBL/GenBank/DDBJ whole genome shotgun (WGS) entry which is preliminary data.</text>
</comment>
<organism evidence="2 3">
    <name type="scientific">Klebsiella oxytoca</name>
    <dbReference type="NCBI Taxonomy" id="571"/>
    <lineage>
        <taxon>Bacteria</taxon>
        <taxon>Pseudomonadati</taxon>
        <taxon>Pseudomonadota</taxon>
        <taxon>Gammaproteobacteria</taxon>
        <taxon>Enterobacterales</taxon>
        <taxon>Enterobacteriaceae</taxon>
        <taxon>Klebsiella/Raoultella group</taxon>
        <taxon>Klebsiella</taxon>
    </lineage>
</organism>
<feature type="domain" description="Polymerase/histidinol phosphatase N-terminal" evidence="1">
    <location>
        <begin position="4"/>
        <end position="78"/>
    </location>
</feature>
<evidence type="ECO:0000313" key="2">
    <source>
        <dbReference type="EMBL" id="PXW45215.1"/>
    </source>
</evidence>
<dbReference type="RefSeq" id="WP_110273932.1">
    <property type="nucleotide sequence ID" value="NZ_QJJG01000007.1"/>
</dbReference>
<sequence>MYPVDLHMHTLASTHAYSTVHDYIAAAVRNHIHLIAITDHGPEMVDAPHPFHFNNLRVLPRVVDGVGILRGIEANIKSGGETDCSDKMRTSLDLVIAGFHKQVFAPADISTNTDALIAVIESGKVHIISHPGNPVYPIDIPAVVAAAKACDVALEVNNASFVQSRQGSEGNCRKIVAAVRDSGGLLSLGSDSHSAFSLGDFSACQHLLAEVDFPPSRVLNTSVRQVLEFLEQRGGERIDALYALLG</sequence>
<keyword evidence="2" id="KW-0378">Hydrolase</keyword>
<dbReference type="PANTHER" id="PTHR36928">
    <property type="entry name" value="PHOSPHATASE YCDX-RELATED"/>
    <property type="match status" value="1"/>
</dbReference>
<accession>A0A318FQC0</accession>
<name>A0A318FQC0_KLEOX</name>
<dbReference type="SMART" id="SM00481">
    <property type="entry name" value="POLIIIAc"/>
    <property type="match status" value="1"/>
</dbReference>